<dbReference type="Proteomes" id="UP000030758">
    <property type="component" value="Unassembled WGS sequence"/>
</dbReference>
<proteinExistence type="predicted"/>
<gene>
    <name evidence="1" type="ORF">M514_21641</name>
</gene>
<reference evidence="1" key="1">
    <citation type="journal article" date="2014" name="Nat. Genet.">
        <title>Genome and transcriptome of the porcine whipworm Trichuris suis.</title>
        <authorList>
            <person name="Jex A.R."/>
            <person name="Nejsum P."/>
            <person name="Schwarz E.M."/>
            <person name="Hu L."/>
            <person name="Young N.D."/>
            <person name="Hall R.S."/>
            <person name="Korhonen P.K."/>
            <person name="Liao S."/>
            <person name="Thamsborg S."/>
            <person name="Xia J."/>
            <person name="Xu P."/>
            <person name="Wang S."/>
            <person name="Scheerlinck J.P."/>
            <person name="Hofmann A."/>
            <person name="Sternberg P.W."/>
            <person name="Wang J."/>
            <person name="Gasser R.B."/>
        </authorList>
    </citation>
    <scope>NUCLEOTIDE SEQUENCE [LARGE SCALE GENOMIC DNA]</scope>
    <source>
        <strain evidence="1">DCEP-RM93F</strain>
    </source>
</reference>
<dbReference type="AlphaFoldDB" id="A0A085N9I1"/>
<protein>
    <submittedName>
        <fullName evidence="1">Uncharacterized protein</fullName>
    </submittedName>
</protein>
<sequence>MLARGAMLYELRLSKECCCTICLSNEHLLGKCLRWIFP</sequence>
<organism evidence="1">
    <name type="scientific">Trichuris suis</name>
    <name type="common">pig whipworm</name>
    <dbReference type="NCBI Taxonomy" id="68888"/>
    <lineage>
        <taxon>Eukaryota</taxon>
        <taxon>Metazoa</taxon>
        <taxon>Ecdysozoa</taxon>
        <taxon>Nematoda</taxon>
        <taxon>Enoplea</taxon>
        <taxon>Dorylaimia</taxon>
        <taxon>Trichinellida</taxon>
        <taxon>Trichuridae</taxon>
        <taxon>Trichuris</taxon>
    </lineage>
</organism>
<dbReference type="EMBL" id="KL367527">
    <property type="protein sequence ID" value="KFD66127.1"/>
    <property type="molecule type" value="Genomic_DNA"/>
</dbReference>
<evidence type="ECO:0000313" key="1">
    <source>
        <dbReference type="EMBL" id="KFD66127.1"/>
    </source>
</evidence>
<name>A0A085N9I1_9BILA</name>
<accession>A0A085N9I1</accession>